<feature type="compositionally biased region" description="Low complexity" evidence="1">
    <location>
        <begin position="1060"/>
        <end position="1072"/>
    </location>
</feature>
<dbReference type="EMBL" id="CAUYUJ010008313">
    <property type="protein sequence ID" value="CAK0823546.1"/>
    <property type="molecule type" value="Genomic_DNA"/>
</dbReference>
<keyword evidence="3" id="KW-1185">Reference proteome</keyword>
<feature type="compositionally biased region" description="Low complexity" evidence="1">
    <location>
        <begin position="667"/>
        <end position="676"/>
    </location>
</feature>
<feature type="compositionally biased region" description="Low complexity" evidence="1">
    <location>
        <begin position="583"/>
        <end position="613"/>
    </location>
</feature>
<comment type="caution">
    <text evidence="2">The sequence shown here is derived from an EMBL/GenBank/DDBJ whole genome shotgun (WGS) entry which is preliminary data.</text>
</comment>
<feature type="region of interest" description="Disordered" evidence="1">
    <location>
        <begin position="749"/>
        <end position="800"/>
    </location>
</feature>
<organism evidence="2 3">
    <name type="scientific">Prorocentrum cordatum</name>
    <dbReference type="NCBI Taxonomy" id="2364126"/>
    <lineage>
        <taxon>Eukaryota</taxon>
        <taxon>Sar</taxon>
        <taxon>Alveolata</taxon>
        <taxon>Dinophyceae</taxon>
        <taxon>Prorocentrales</taxon>
        <taxon>Prorocentraceae</taxon>
        <taxon>Prorocentrum</taxon>
    </lineage>
</organism>
<evidence type="ECO:0008006" key="4">
    <source>
        <dbReference type="Google" id="ProtNLM"/>
    </source>
</evidence>
<evidence type="ECO:0000256" key="1">
    <source>
        <dbReference type="SAM" id="MobiDB-lite"/>
    </source>
</evidence>
<reference evidence="2" key="1">
    <citation type="submission" date="2023-10" db="EMBL/GenBank/DDBJ databases">
        <authorList>
            <person name="Chen Y."/>
            <person name="Shah S."/>
            <person name="Dougan E. K."/>
            <person name="Thang M."/>
            <person name="Chan C."/>
        </authorList>
    </citation>
    <scope>NUCLEOTIDE SEQUENCE [LARGE SCALE GENOMIC DNA]</scope>
</reference>
<feature type="compositionally biased region" description="Basic residues" evidence="1">
    <location>
        <begin position="1073"/>
        <end position="1096"/>
    </location>
</feature>
<feature type="region of interest" description="Disordered" evidence="1">
    <location>
        <begin position="1193"/>
        <end position="1219"/>
    </location>
</feature>
<proteinExistence type="predicted"/>
<feature type="region of interest" description="Disordered" evidence="1">
    <location>
        <begin position="1060"/>
        <end position="1100"/>
    </location>
</feature>
<accession>A0ABN9RW12</accession>
<name>A0ABN9RW12_9DINO</name>
<feature type="compositionally biased region" description="Low complexity" evidence="1">
    <location>
        <begin position="621"/>
        <end position="641"/>
    </location>
</feature>
<feature type="region of interest" description="Disordered" evidence="1">
    <location>
        <begin position="15"/>
        <end position="34"/>
    </location>
</feature>
<feature type="compositionally biased region" description="Acidic residues" evidence="1">
    <location>
        <begin position="535"/>
        <end position="550"/>
    </location>
</feature>
<gene>
    <name evidence="2" type="ORF">PCOR1329_LOCUS24215</name>
</gene>
<feature type="compositionally biased region" description="Gly residues" evidence="1">
    <location>
        <begin position="677"/>
        <end position="686"/>
    </location>
</feature>
<feature type="compositionally biased region" description="Low complexity" evidence="1">
    <location>
        <begin position="560"/>
        <end position="576"/>
    </location>
</feature>
<feature type="compositionally biased region" description="Basic and acidic residues" evidence="1">
    <location>
        <begin position="108"/>
        <end position="123"/>
    </location>
</feature>
<feature type="compositionally biased region" description="Basic and acidic residues" evidence="1">
    <location>
        <begin position="758"/>
        <end position="800"/>
    </location>
</feature>
<protein>
    <recommendedName>
        <fullName evidence="4">HTH CENPB-type domain-containing protein</fullName>
    </recommendedName>
</protein>
<evidence type="ECO:0000313" key="3">
    <source>
        <dbReference type="Proteomes" id="UP001189429"/>
    </source>
</evidence>
<evidence type="ECO:0000313" key="2">
    <source>
        <dbReference type="EMBL" id="CAK0823546.1"/>
    </source>
</evidence>
<feature type="region of interest" description="Disordered" evidence="1">
    <location>
        <begin position="524"/>
        <end position="713"/>
    </location>
</feature>
<feature type="region of interest" description="Disordered" evidence="1">
    <location>
        <begin position="100"/>
        <end position="127"/>
    </location>
</feature>
<dbReference type="Proteomes" id="UP001189429">
    <property type="component" value="Unassembled WGS sequence"/>
</dbReference>
<sequence>MAYLAALFRGSLEQAAPEPRARRRAGRQGRSSALPISTRLEMGARIGAWVEEQAGAGIHYTRMPWGALATNMFNLTPSNAVARRLKRVYAEWAGKSKAGRLTPAGAGAEDRQQRRRRSDDPQERSQLQRMSSLIGFELLQWFVDEIESLTSRGDSSLMLEHAVRLRSQLLQQGQREEDLPKIHKGWLYLWRKEHGISIRQGTTHFQVSYAKALDRVRCMFGNIFRLRHHWSRCHPGTAMRWFSADQKPSWMNNAGRRPMYARRGSRRVAAKENHAATRDRYTILTCAQSWQPLDGAVPPVAVLFKAQSGARLRQELQVPPWMHLQFQEKGSYRADDVMDALGFALQPAAKPEDSIVILLDWYSAHLTAEVQQAIRDMGHVVLYHGGGVTGLEQINDTHFHALVQRLMEQIETRVLHEQRQEDPSKIASLSRQDVIDAVAEMWMSLDHRGLSEKGYRQTGPLLGGDAVPEDVFVDFWPFWEALGGPALWRHAQQTVGEMWSAGTLSSWADVDLLIEHHKPRPCAEEGLEGANWEVVPDEEEEGDDGGDDPGEGAAPGGAACGSAPLAAPCRAARGAPAAGGGAAAAAAPSPSGAAPPSTPANASAGSGAAPSGAAPGGAAGGSAPLAAPCRAARGAPAPGASDADDDWLNDGGSLTEGAGPGGGGALPGEAPEAGPAGLAGDGGAQLGGAERDSGGAESGGAPEEGPGDLAGDHGGVCTEAAYLSALNHVMVVAQQTRNDRFLKSCRAELQRSHKKRRTYDAPEAQRLRQAAKEAQRLREADRQAAREAERERQAAERREEVRVVDAKRQATEARMAALDKAAAARREANERLALEATRRAKERWLQVDYPVMLAERLVARRRRLPPPEATALQDRVRRLVGSSRVERTIRVPELWVDDKTLTAPRLAASMGALVGAADAAAALRRLINQCAPGGADLFRRRWQPPALLETCGMVAPKAFVYAIILLSTWLGPEAYPEGVREWPPAIPAAARAPASSSGMGDPWLVSDEELDAEGPALLGGAQEAEQAALQDLERQALTDAADDHPGEEQPPEAPAPALVSAMAASAGAPSRGGRQRGVAKKHLKKAAPKPRGRTLKRWGSSGGVPAGVQVVSRLAVWGPKIKTPCVVRPLVKRGDRHFFPLSENSSWLRRACDESRGQTHWSRGFQYAISNLRGVLKEGIFSKTDPRAQLQASAQAVGFDEEDGAEDNRPRRRGAPSNVDAVTVQLGDTDLFVRAREKPYLIEATETSIMAVIKYIQTKMREDSATIRLRADSRSKPSFQIASDGCPAIAGKITWHPSVRAWSAHYKTTDKEAKIKRLGVRGLGIGEDWVKSRKAGYREAIVFWNREDKSTRDRIPVPDE</sequence>